<evidence type="ECO:0000313" key="2">
    <source>
        <dbReference type="EMBL" id="KAF2659849.1"/>
    </source>
</evidence>
<dbReference type="PROSITE" id="PS00108">
    <property type="entry name" value="PROTEIN_KINASE_ST"/>
    <property type="match status" value="1"/>
</dbReference>
<dbReference type="InterPro" id="IPR008271">
    <property type="entry name" value="Ser/Thr_kinase_AS"/>
</dbReference>
<dbReference type="GO" id="GO:1990604">
    <property type="term" value="C:IRE1-TRAF2-ASK1 complex"/>
    <property type="evidence" value="ECO:0007669"/>
    <property type="project" value="TreeGrafter"/>
</dbReference>
<dbReference type="AlphaFoldDB" id="A0A6A6TIJ1"/>
<gene>
    <name evidence="2" type="ORF">K491DRAFT_137758</name>
</gene>
<dbReference type="OrthoDB" id="4062651at2759"/>
<accession>A0A6A6TIJ1</accession>
<dbReference type="InterPro" id="IPR045133">
    <property type="entry name" value="IRE1/2-like"/>
</dbReference>
<dbReference type="InterPro" id="IPR011009">
    <property type="entry name" value="Kinase-like_dom_sf"/>
</dbReference>
<keyword evidence="2" id="KW-0418">Kinase</keyword>
<keyword evidence="3" id="KW-1185">Reference proteome</keyword>
<evidence type="ECO:0000313" key="3">
    <source>
        <dbReference type="Proteomes" id="UP000799324"/>
    </source>
</evidence>
<dbReference type="EMBL" id="MU004304">
    <property type="protein sequence ID" value="KAF2659849.1"/>
    <property type="molecule type" value="Genomic_DNA"/>
</dbReference>
<dbReference type="PROSITE" id="PS50011">
    <property type="entry name" value="PROTEIN_KINASE_DOM"/>
    <property type="match status" value="1"/>
</dbReference>
<dbReference type="CDD" id="cd00180">
    <property type="entry name" value="PKc"/>
    <property type="match status" value="1"/>
</dbReference>
<dbReference type="GO" id="GO:0070059">
    <property type="term" value="P:intrinsic apoptotic signaling pathway in response to endoplasmic reticulum stress"/>
    <property type="evidence" value="ECO:0007669"/>
    <property type="project" value="TreeGrafter"/>
</dbReference>
<organism evidence="2 3">
    <name type="scientific">Lophiostoma macrostomum CBS 122681</name>
    <dbReference type="NCBI Taxonomy" id="1314788"/>
    <lineage>
        <taxon>Eukaryota</taxon>
        <taxon>Fungi</taxon>
        <taxon>Dikarya</taxon>
        <taxon>Ascomycota</taxon>
        <taxon>Pezizomycotina</taxon>
        <taxon>Dothideomycetes</taxon>
        <taxon>Pleosporomycetidae</taxon>
        <taxon>Pleosporales</taxon>
        <taxon>Lophiostomataceae</taxon>
        <taxon>Lophiostoma</taxon>
    </lineage>
</organism>
<dbReference type="SUPFAM" id="SSF56112">
    <property type="entry name" value="Protein kinase-like (PK-like)"/>
    <property type="match status" value="1"/>
</dbReference>
<reference evidence="2" key="1">
    <citation type="journal article" date="2020" name="Stud. Mycol.">
        <title>101 Dothideomycetes genomes: a test case for predicting lifestyles and emergence of pathogens.</title>
        <authorList>
            <person name="Haridas S."/>
            <person name="Albert R."/>
            <person name="Binder M."/>
            <person name="Bloem J."/>
            <person name="Labutti K."/>
            <person name="Salamov A."/>
            <person name="Andreopoulos B."/>
            <person name="Baker S."/>
            <person name="Barry K."/>
            <person name="Bills G."/>
            <person name="Bluhm B."/>
            <person name="Cannon C."/>
            <person name="Castanera R."/>
            <person name="Culley D."/>
            <person name="Daum C."/>
            <person name="Ezra D."/>
            <person name="Gonzalez J."/>
            <person name="Henrissat B."/>
            <person name="Kuo A."/>
            <person name="Liang C."/>
            <person name="Lipzen A."/>
            <person name="Lutzoni F."/>
            <person name="Magnuson J."/>
            <person name="Mondo S."/>
            <person name="Nolan M."/>
            <person name="Ohm R."/>
            <person name="Pangilinan J."/>
            <person name="Park H.-J."/>
            <person name="Ramirez L."/>
            <person name="Alfaro M."/>
            <person name="Sun H."/>
            <person name="Tritt A."/>
            <person name="Yoshinaga Y."/>
            <person name="Zwiers L.-H."/>
            <person name="Turgeon B."/>
            <person name="Goodwin S."/>
            <person name="Spatafora J."/>
            <person name="Crous P."/>
            <person name="Grigoriev I."/>
        </authorList>
    </citation>
    <scope>NUCLEOTIDE SEQUENCE</scope>
    <source>
        <strain evidence="2">CBS 122681</strain>
    </source>
</reference>
<dbReference type="PANTHER" id="PTHR13954">
    <property type="entry name" value="IRE1-RELATED"/>
    <property type="match status" value="1"/>
</dbReference>
<evidence type="ECO:0000259" key="1">
    <source>
        <dbReference type="PROSITE" id="PS50011"/>
    </source>
</evidence>
<dbReference type="Pfam" id="PF00069">
    <property type="entry name" value="Pkinase"/>
    <property type="match status" value="1"/>
</dbReference>
<dbReference type="SMART" id="SM00220">
    <property type="entry name" value="S_TKc"/>
    <property type="match status" value="1"/>
</dbReference>
<dbReference type="Gene3D" id="1.10.510.10">
    <property type="entry name" value="Transferase(Phosphotransferase) domain 1"/>
    <property type="match status" value="1"/>
</dbReference>
<sequence>MATTLGLRWFERNPPTKIRWWHPRSRSDDGFDVRYNEEEHYDWRPTQSGIGHGPGTVVDQVELSDSNGTVIVAAMKIYRKNGEKNLEKNMLDEVKALRILTHIHVVEVIGSVVYPRYVAYFMRPRAEFTLSDLLEGLTEVQTRRRDLENKVWFKSLNAFLISTIGCLAQGLAYIHSQSIAHKDIKPTNILVDGARVYYADFGIAKIYEDSTVSTGPTPRSTMWAPLESLESLERHRSQDIFSLGTCYAEIFASYKNRNVVEIRAWPEQSETLNKTNSYAYHVPAVLESWTTALFILINPSRQSIIPIILHHTIGSAIYESPIRPALMRWTSEANHSWLARLYLPRMIPTRKSKEQHPRRVLKQKFFNDCMILYPTTISCRSTTPIARARTTSLSSIP</sequence>
<keyword evidence="2" id="KW-0808">Transferase</keyword>
<dbReference type="GO" id="GO:0004674">
    <property type="term" value="F:protein serine/threonine kinase activity"/>
    <property type="evidence" value="ECO:0007669"/>
    <property type="project" value="InterPro"/>
</dbReference>
<proteinExistence type="predicted"/>
<dbReference type="PANTHER" id="PTHR13954:SF6">
    <property type="entry name" value="NON-SPECIFIC SERINE_THREONINE PROTEIN KINASE"/>
    <property type="match status" value="1"/>
</dbReference>
<dbReference type="Proteomes" id="UP000799324">
    <property type="component" value="Unassembled WGS sequence"/>
</dbReference>
<dbReference type="GO" id="GO:0036498">
    <property type="term" value="P:IRE1-mediated unfolded protein response"/>
    <property type="evidence" value="ECO:0007669"/>
    <property type="project" value="TreeGrafter"/>
</dbReference>
<name>A0A6A6TIJ1_9PLEO</name>
<feature type="domain" description="Protein kinase" evidence="1">
    <location>
        <begin position="44"/>
        <end position="313"/>
    </location>
</feature>
<dbReference type="InterPro" id="IPR000719">
    <property type="entry name" value="Prot_kinase_dom"/>
</dbReference>
<dbReference type="GO" id="GO:0051082">
    <property type="term" value="F:unfolded protein binding"/>
    <property type="evidence" value="ECO:0007669"/>
    <property type="project" value="TreeGrafter"/>
</dbReference>
<dbReference type="GO" id="GO:0004521">
    <property type="term" value="F:RNA endonuclease activity"/>
    <property type="evidence" value="ECO:0007669"/>
    <property type="project" value="InterPro"/>
</dbReference>
<dbReference type="GO" id="GO:0005524">
    <property type="term" value="F:ATP binding"/>
    <property type="evidence" value="ECO:0007669"/>
    <property type="project" value="InterPro"/>
</dbReference>
<protein>
    <submittedName>
        <fullName evidence="2">Kinase-like protein</fullName>
    </submittedName>
</protein>